<reference evidence="2" key="1">
    <citation type="journal article" date="2014" name="Int. J. Syst. Evol. Microbiol.">
        <title>Complete genome sequence of Corynebacterium casei LMG S-19264T (=DSM 44701T), isolated from a smear-ripened cheese.</title>
        <authorList>
            <consortium name="US DOE Joint Genome Institute (JGI-PGF)"/>
            <person name="Walter F."/>
            <person name="Albersmeier A."/>
            <person name="Kalinowski J."/>
            <person name="Ruckert C."/>
        </authorList>
    </citation>
    <scope>NUCLEOTIDE SEQUENCE</scope>
    <source>
        <strain evidence="2">CGMCC 1.6333</strain>
    </source>
</reference>
<dbReference type="AlphaFoldDB" id="A0A917TPJ2"/>
<dbReference type="InterPro" id="IPR025418">
    <property type="entry name" value="YrhC-like"/>
</dbReference>
<evidence type="ECO:0000313" key="2">
    <source>
        <dbReference type="EMBL" id="GGM30997.1"/>
    </source>
</evidence>
<gene>
    <name evidence="2" type="ORF">GCM10011351_16390</name>
</gene>
<proteinExistence type="predicted"/>
<feature type="transmembrane region" description="Helical" evidence="1">
    <location>
        <begin position="16"/>
        <end position="38"/>
    </location>
</feature>
<name>A0A917TPJ2_9BACI</name>
<evidence type="ECO:0000313" key="3">
    <source>
        <dbReference type="Proteomes" id="UP000618460"/>
    </source>
</evidence>
<dbReference type="EMBL" id="BMLG01000007">
    <property type="protein sequence ID" value="GGM30997.1"/>
    <property type="molecule type" value="Genomic_DNA"/>
</dbReference>
<keyword evidence="1" id="KW-1133">Transmembrane helix</keyword>
<comment type="caution">
    <text evidence="2">The sequence shown here is derived from an EMBL/GenBank/DDBJ whole genome shotgun (WGS) entry which is preliminary data.</text>
</comment>
<organism evidence="2 3">
    <name type="scientific">Paraliobacillus quinghaiensis</name>
    <dbReference type="NCBI Taxonomy" id="470815"/>
    <lineage>
        <taxon>Bacteria</taxon>
        <taxon>Bacillati</taxon>
        <taxon>Bacillota</taxon>
        <taxon>Bacilli</taxon>
        <taxon>Bacillales</taxon>
        <taxon>Bacillaceae</taxon>
        <taxon>Paraliobacillus</taxon>
    </lineage>
</organism>
<dbReference type="Pfam" id="PF14143">
    <property type="entry name" value="YrhC"/>
    <property type="match status" value="1"/>
</dbReference>
<keyword evidence="3" id="KW-1185">Reference proteome</keyword>
<sequence>MENEELETKIIDYQRFLFMSLIMSCYLYAGIVIQAYVYQQTAHIEYISILTLICLAAAGWFQMLIINLNKKK</sequence>
<keyword evidence="1" id="KW-0812">Transmembrane</keyword>
<dbReference type="Proteomes" id="UP000618460">
    <property type="component" value="Unassembled WGS sequence"/>
</dbReference>
<feature type="transmembrane region" description="Helical" evidence="1">
    <location>
        <begin position="44"/>
        <end position="66"/>
    </location>
</feature>
<dbReference type="RefSeq" id="WP_162879164.1">
    <property type="nucleotide sequence ID" value="NZ_BMLG01000007.1"/>
</dbReference>
<reference evidence="2" key="2">
    <citation type="submission" date="2020-09" db="EMBL/GenBank/DDBJ databases">
        <authorList>
            <person name="Sun Q."/>
            <person name="Zhou Y."/>
        </authorList>
    </citation>
    <scope>NUCLEOTIDE SEQUENCE</scope>
    <source>
        <strain evidence="2">CGMCC 1.6333</strain>
    </source>
</reference>
<evidence type="ECO:0000256" key="1">
    <source>
        <dbReference type="SAM" id="Phobius"/>
    </source>
</evidence>
<keyword evidence="1" id="KW-0472">Membrane</keyword>
<accession>A0A917TPJ2</accession>
<protein>
    <submittedName>
        <fullName evidence="2">Uncharacterized protein</fullName>
    </submittedName>
</protein>